<proteinExistence type="predicted"/>
<dbReference type="AlphaFoldDB" id="A0A366FEW8"/>
<reference evidence="1 2" key="1">
    <citation type="submission" date="2018-06" db="EMBL/GenBank/DDBJ databases">
        <title>Genomic Encyclopedia of Type Strains, Phase IV (KMG-IV): sequencing the most valuable type-strain genomes for metagenomic binning, comparative biology and taxonomic classification.</title>
        <authorList>
            <person name="Goeker M."/>
        </authorList>
    </citation>
    <scope>NUCLEOTIDE SEQUENCE [LARGE SCALE GENOMIC DNA]</scope>
    <source>
        <strain evidence="1 2">DSM 24875</strain>
    </source>
</reference>
<dbReference type="EMBL" id="QNRK01000012">
    <property type="protein sequence ID" value="RBP13151.1"/>
    <property type="molecule type" value="Genomic_DNA"/>
</dbReference>
<evidence type="ECO:0000313" key="1">
    <source>
        <dbReference type="EMBL" id="RBP13151.1"/>
    </source>
</evidence>
<organism evidence="1 2">
    <name type="scientific">Roseiarcus fermentans</name>
    <dbReference type="NCBI Taxonomy" id="1473586"/>
    <lineage>
        <taxon>Bacteria</taxon>
        <taxon>Pseudomonadati</taxon>
        <taxon>Pseudomonadota</taxon>
        <taxon>Alphaproteobacteria</taxon>
        <taxon>Hyphomicrobiales</taxon>
        <taxon>Roseiarcaceae</taxon>
        <taxon>Roseiarcus</taxon>
    </lineage>
</organism>
<sequence length="174" mass="19151">MPAASRITWQREEGGFVLSVELDSVPDIDRERRVAASLEVATKHLQKSGGNRIRADATSVSFAFALSAGPRMRGIAQRLREKIDAVLTAPLAPRAVDKALGISQRERLRWYKDGRLPTCGRAKLGHGTHTVHIPLFPFKAIAKLQATPATIEDWRRKDVHGVSEDLAAPTTVQQ</sequence>
<comment type="caution">
    <text evidence="1">The sequence shown here is derived from an EMBL/GenBank/DDBJ whole genome shotgun (WGS) entry which is preliminary data.</text>
</comment>
<accession>A0A366FEW8</accession>
<protein>
    <submittedName>
        <fullName evidence="1">Uncharacterized protein</fullName>
    </submittedName>
</protein>
<keyword evidence="2" id="KW-1185">Reference proteome</keyword>
<evidence type="ECO:0000313" key="2">
    <source>
        <dbReference type="Proteomes" id="UP000253529"/>
    </source>
</evidence>
<name>A0A366FEW8_9HYPH</name>
<dbReference type="Proteomes" id="UP000253529">
    <property type="component" value="Unassembled WGS sequence"/>
</dbReference>
<gene>
    <name evidence="1" type="ORF">DFR50_112122</name>
</gene>